<keyword evidence="3" id="KW-1185">Reference proteome</keyword>
<comment type="caution">
    <text evidence="2">The sequence shown here is derived from an EMBL/GenBank/DDBJ whole genome shotgun (WGS) entry which is preliminary data.</text>
</comment>
<reference evidence="2" key="1">
    <citation type="submission" date="2019-09" db="EMBL/GenBank/DDBJ databases">
        <title>Draft genome information of white flower Hibiscus syriacus.</title>
        <authorList>
            <person name="Kim Y.-M."/>
        </authorList>
    </citation>
    <scope>NUCLEOTIDE SEQUENCE [LARGE SCALE GENOMIC DNA]</scope>
    <source>
        <strain evidence="2">YM2019G1</strain>
    </source>
</reference>
<name>A0A6A2WQB2_HIBSY</name>
<protein>
    <submittedName>
        <fullName evidence="2">Cytochrome c1-1</fullName>
    </submittedName>
</protein>
<dbReference type="OrthoDB" id="663550at2759"/>
<dbReference type="InterPro" id="IPR014002">
    <property type="entry name" value="Agenet_dom_plant"/>
</dbReference>
<gene>
    <name evidence="2" type="ORF">F3Y22_tig00113124pilonHSYRG00528</name>
</gene>
<accession>A0A6A2WQB2</accession>
<feature type="domain" description="Agenet" evidence="1">
    <location>
        <begin position="70"/>
        <end position="126"/>
    </location>
</feature>
<evidence type="ECO:0000313" key="2">
    <source>
        <dbReference type="EMBL" id="KAE8662963.1"/>
    </source>
</evidence>
<dbReference type="SMART" id="SM00743">
    <property type="entry name" value="Agenet"/>
    <property type="match status" value="2"/>
</dbReference>
<dbReference type="AlphaFoldDB" id="A0A6A2WQB2"/>
<dbReference type="Pfam" id="PF05641">
    <property type="entry name" value="Agenet"/>
    <property type="match status" value="1"/>
</dbReference>
<dbReference type="EMBL" id="VEPZ02001693">
    <property type="protein sequence ID" value="KAE8662963.1"/>
    <property type="molecule type" value="Genomic_DNA"/>
</dbReference>
<evidence type="ECO:0000313" key="3">
    <source>
        <dbReference type="Proteomes" id="UP000436088"/>
    </source>
</evidence>
<proteinExistence type="predicted"/>
<feature type="domain" description="Agenet" evidence="1">
    <location>
        <begin position="1"/>
        <end position="67"/>
    </location>
</feature>
<dbReference type="PANTHER" id="PTHR31917">
    <property type="entry name" value="AGENET DOMAIN-CONTAINING PROTEIN-RELATED"/>
    <property type="match status" value="1"/>
</dbReference>
<evidence type="ECO:0000259" key="1">
    <source>
        <dbReference type="SMART" id="SM00743"/>
    </source>
</evidence>
<sequence>MRFMKGSKVEVLTKQEIPTGAWRCAEIIAGNGRTYSVRYGWFPVTGEEGTVEKVSRKAIRPCPPPTNGAGDWVPGDVLEVFDELCWKPAVVVWVFGGNKFYVRIIGSSRELEVHRSRLRVRQSWEDGKWVLVGKGSSNSSLKRKRYSLGFSDAGGQKKRAIEKGSVDGKRIIVRLPSPAFKKVDAFGSPNNIMGERCTPFSLYRIDDTSDNSRCASSVGSCSGLGNNDLNLSPAYVTNDCENLEDYCSDADSCCERRCGEEGSSGRTSEGMGMDFHRSELHAYQQALGALYVSGPLTWEEEAKQYLGNVLMLSQSISLSLLKASIHSFKSHDWFKFGTPCS</sequence>
<dbReference type="CDD" id="cd20406">
    <property type="entry name" value="Tudor_Agenet_AtDUF_rpt2_4"/>
    <property type="match status" value="1"/>
</dbReference>
<dbReference type="SUPFAM" id="SSF158639">
    <property type="entry name" value="ENT-like"/>
    <property type="match status" value="1"/>
</dbReference>
<organism evidence="2 3">
    <name type="scientific">Hibiscus syriacus</name>
    <name type="common">Rose of Sharon</name>
    <dbReference type="NCBI Taxonomy" id="106335"/>
    <lineage>
        <taxon>Eukaryota</taxon>
        <taxon>Viridiplantae</taxon>
        <taxon>Streptophyta</taxon>
        <taxon>Embryophyta</taxon>
        <taxon>Tracheophyta</taxon>
        <taxon>Spermatophyta</taxon>
        <taxon>Magnoliopsida</taxon>
        <taxon>eudicotyledons</taxon>
        <taxon>Gunneridae</taxon>
        <taxon>Pentapetalae</taxon>
        <taxon>rosids</taxon>
        <taxon>malvids</taxon>
        <taxon>Malvales</taxon>
        <taxon>Malvaceae</taxon>
        <taxon>Malvoideae</taxon>
        <taxon>Hibiscus</taxon>
    </lineage>
</organism>
<dbReference type="PANTHER" id="PTHR31917:SF140">
    <property type="entry name" value="ENT DOMAIN-CONTAINING PROTEIN"/>
    <property type="match status" value="1"/>
</dbReference>
<dbReference type="InterPro" id="IPR036142">
    <property type="entry name" value="ENT_dom-like_sf"/>
</dbReference>
<dbReference type="InterPro" id="IPR008395">
    <property type="entry name" value="Agenet-like_dom"/>
</dbReference>
<dbReference type="Proteomes" id="UP000436088">
    <property type="component" value="Unassembled WGS sequence"/>
</dbReference>